<evidence type="ECO:0000256" key="1">
    <source>
        <dbReference type="SAM" id="MobiDB-lite"/>
    </source>
</evidence>
<organism evidence="2 3">
    <name type="scientific">Pelagomonas calceolata</name>
    <dbReference type="NCBI Taxonomy" id="35677"/>
    <lineage>
        <taxon>Eukaryota</taxon>
        <taxon>Sar</taxon>
        <taxon>Stramenopiles</taxon>
        <taxon>Ochrophyta</taxon>
        <taxon>Pelagophyceae</taxon>
        <taxon>Pelagomonadales</taxon>
        <taxon>Pelagomonadaceae</taxon>
        <taxon>Pelagomonas</taxon>
    </lineage>
</organism>
<feature type="region of interest" description="Disordered" evidence="1">
    <location>
        <begin position="1"/>
        <end position="27"/>
    </location>
</feature>
<name>A0A8J2SAH0_9STRA</name>
<protein>
    <submittedName>
        <fullName evidence="2">Uncharacterized protein</fullName>
    </submittedName>
</protein>
<reference evidence="2" key="1">
    <citation type="submission" date="2021-11" db="EMBL/GenBank/DDBJ databases">
        <authorList>
            <consortium name="Genoscope - CEA"/>
            <person name="William W."/>
        </authorList>
    </citation>
    <scope>NUCLEOTIDE SEQUENCE</scope>
</reference>
<evidence type="ECO:0000313" key="2">
    <source>
        <dbReference type="EMBL" id="CAH0367685.1"/>
    </source>
</evidence>
<keyword evidence="3" id="KW-1185">Reference proteome</keyword>
<evidence type="ECO:0000313" key="3">
    <source>
        <dbReference type="Proteomes" id="UP000789595"/>
    </source>
</evidence>
<sequence length="142" mass="15553">MSGLKITNNITNLDGPGPPEYDTDKGDGKLTMNAARRLIGGLRRGYSLAELEVAADRAMKDGVRYAYWLAQPYRRGLSDSRPTIRAYREAYATLKDLPGHARAGQFGAVNRVVGAWDVYRRYPFTICGGVLIAAAPFLSKGN</sequence>
<dbReference type="Proteomes" id="UP000789595">
    <property type="component" value="Unassembled WGS sequence"/>
</dbReference>
<gene>
    <name evidence="2" type="ORF">PECAL_2P07180</name>
</gene>
<accession>A0A8J2SAH0</accession>
<proteinExistence type="predicted"/>
<dbReference type="EMBL" id="CAKKNE010000002">
    <property type="protein sequence ID" value="CAH0367685.1"/>
    <property type="molecule type" value="Genomic_DNA"/>
</dbReference>
<feature type="compositionally biased region" description="Polar residues" evidence="1">
    <location>
        <begin position="1"/>
        <end position="12"/>
    </location>
</feature>
<comment type="caution">
    <text evidence="2">The sequence shown here is derived from an EMBL/GenBank/DDBJ whole genome shotgun (WGS) entry which is preliminary data.</text>
</comment>
<dbReference type="AlphaFoldDB" id="A0A8J2SAH0"/>